<evidence type="ECO:0000313" key="4">
    <source>
        <dbReference type="EMBL" id="MVQ37270.1"/>
    </source>
</evidence>
<dbReference type="InterPro" id="IPR013670">
    <property type="entry name" value="EcoEI_R_C_dom"/>
</dbReference>
<proteinExistence type="predicted"/>
<dbReference type="InterPro" id="IPR007409">
    <property type="entry name" value="Restrct_endonuc_type1_HsdR_N"/>
</dbReference>
<dbReference type="PROSITE" id="PS51192">
    <property type="entry name" value="HELICASE_ATP_BIND_1"/>
    <property type="match status" value="1"/>
</dbReference>
<feature type="domain" description="Helicase C-terminal" evidence="3">
    <location>
        <begin position="599"/>
        <end position="773"/>
    </location>
</feature>
<evidence type="ECO:0000259" key="3">
    <source>
        <dbReference type="PROSITE" id="PS51194"/>
    </source>
</evidence>
<keyword evidence="5" id="KW-1185">Reference proteome</keyword>
<dbReference type="InterPro" id="IPR014001">
    <property type="entry name" value="Helicase_ATP-bd"/>
</dbReference>
<feature type="coiled-coil region" evidence="1">
    <location>
        <begin position="161"/>
        <end position="195"/>
    </location>
</feature>
<dbReference type="Pfam" id="PF04851">
    <property type="entry name" value="ResIII"/>
    <property type="match status" value="1"/>
</dbReference>
<protein>
    <submittedName>
        <fullName evidence="4">DEAD/DEAH box helicase</fullName>
    </submittedName>
</protein>
<dbReference type="CDD" id="cd18799">
    <property type="entry name" value="SF2_C_EcoAI-like"/>
    <property type="match status" value="1"/>
</dbReference>
<dbReference type="SUPFAM" id="SSF52540">
    <property type="entry name" value="P-loop containing nucleoside triphosphate hydrolases"/>
    <property type="match status" value="1"/>
</dbReference>
<keyword evidence="4" id="KW-0378">Hydrolase</keyword>
<dbReference type="InterPro" id="IPR006935">
    <property type="entry name" value="Helicase/UvrB_N"/>
</dbReference>
<dbReference type="SMART" id="SM00487">
    <property type="entry name" value="DEXDc"/>
    <property type="match status" value="1"/>
</dbReference>
<dbReference type="PANTHER" id="PTHR47396:SF1">
    <property type="entry name" value="ATP-DEPENDENT HELICASE IRC3-RELATED"/>
    <property type="match status" value="1"/>
</dbReference>
<keyword evidence="4" id="KW-0347">Helicase</keyword>
<feature type="domain" description="Helicase ATP-binding" evidence="2">
    <location>
        <begin position="369"/>
        <end position="527"/>
    </location>
</feature>
<keyword evidence="1" id="KW-0175">Coiled coil</keyword>
<dbReference type="Gene3D" id="3.40.50.300">
    <property type="entry name" value="P-loop containing nucleotide triphosphate hydrolases"/>
    <property type="match status" value="2"/>
</dbReference>
<reference evidence="4 5" key="1">
    <citation type="submission" date="2019-12" db="EMBL/GenBank/DDBJ databases">
        <authorList>
            <person name="Huq M.A."/>
        </authorList>
    </citation>
    <scope>NUCLEOTIDE SEQUENCE [LARGE SCALE GENOMIC DNA]</scope>
    <source>
        <strain evidence="4 5">MAH-34</strain>
    </source>
</reference>
<name>A0ABW9UFU2_9BACL</name>
<dbReference type="PROSITE" id="PS51194">
    <property type="entry name" value="HELICASE_CTER"/>
    <property type="match status" value="1"/>
</dbReference>
<dbReference type="Pfam" id="PF08463">
    <property type="entry name" value="EcoEI_R_C"/>
    <property type="match status" value="1"/>
</dbReference>
<dbReference type="Gene3D" id="3.90.1570.30">
    <property type="match status" value="1"/>
</dbReference>
<dbReference type="PANTHER" id="PTHR47396">
    <property type="entry name" value="TYPE I RESTRICTION ENZYME ECOKI R PROTEIN"/>
    <property type="match status" value="1"/>
</dbReference>
<keyword evidence="4" id="KW-0067">ATP-binding</keyword>
<dbReference type="InterPro" id="IPR001650">
    <property type="entry name" value="Helicase_C-like"/>
</dbReference>
<evidence type="ECO:0000256" key="1">
    <source>
        <dbReference type="SAM" id="Coils"/>
    </source>
</evidence>
<evidence type="ECO:0000259" key="2">
    <source>
        <dbReference type="PROSITE" id="PS51192"/>
    </source>
</evidence>
<gene>
    <name evidence="4" type="ORF">GON05_21870</name>
</gene>
<dbReference type="InterPro" id="IPR027417">
    <property type="entry name" value="P-loop_NTPase"/>
</dbReference>
<accession>A0ABW9UFU2</accession>
<dbReference type="InterPro" id="IPR050742">
    <property type="entry name" value="Helicase_Restrict-Modif_Enz"/>
</dbReference>
<organism evidence="4 5">
    <name type="scientific">Paenibacillus anseongense</name>
    <dbReference type="NCBI Taxonomy" id="2682845"/>
    <lineage>
        <taxon>Bacteria</taxon>
        <taxon>Bacillati</taxon>
        <taxon>Bacillota</taxon>
        <taxon>Bacilli</taxon>
        <taxon>Bacillales</taxon>
        <taxon>Paenibacillaceae</taxon>
        <taxon>Paenibacillus</taxon>
    </lineage>
</organism>
<dbReference type="GO" id="GO:0004386">
    <property type="term" value="F:helicase activity"/>
    <property type="evidence" value="ECO:0007669"/>
    <property type="project" value="UniProtKB-KW"/>
</dbReference>
<dbReference type="Pfam" id="PF00271">
    <property type="entry name" value="Helicase_C"/>
    <property type="match status" value="1"/>
</dbReference>
<dbReference type="CDD" id="cd18032">
    <property type="entry name" value="DEXHc_RE_I_III_res"/>
    <property type="match status" value="1"/>
</dbReference>
<evidence type="ECO:0000313" key="5">
    <source>
        <dbReference type="Proteomes" id="UP000467637"/>
    </source>
</evidence>
<comment type="caution">
    <text evidence="4">The sequence shown here is derived from an EMBL/GenBank/DDBJ whole genome shotgun (WGS) entry which is preliminary data.</text>
</comment>
<sequence length="1126" mass="130146">MVLSLNVDFLKKFPQWQSLHESASEAENNVFTKPRTSLFYSRVTLERAVRWLYSNDDYLQYPAKDKPMLGDLIHEQTFQENLSPGMLGPLKLIIKLGNLAVHTDEPMDSDKSLLIFEHLFMFLNWLQRYYGTPKIKDLAFNELMIPVAESGQVSRESLPELTKLEEKISAKDALLAEAQAEILTLRRQLAETSIQPQETREPKPRIILSPRSEAKTRQLLIDVMLREAKWDPRGENVEEFEVSGMPNRSSVGYCDYVLWSDKRTPLAVIEVKSTVHDAKKGKKQAEIYASNLEKMYGVRPLIFYSNGYHTYLWDDTYYPPREVATFYRKDELEWVIQRRNNKKPLISIKPDQRIAGRVYQIDGIRRVGEAYEGARRHALMVMATGTGKTRTAIALIDFLKRAGWVKNVLFLADRRELVKQAYGEFKKHLPNETVCNLLEDKRDISARLYFSTYQTMAGFLHPKKGNEVPFGIAHFDLIIVDEAHRSIYNKFGTVFQYFDALLLGLTATPKSEVDRDTYDFFKLQRNLPTHAYEYEQAIEEKHLVPVKPVKVKFKFMHDGIDPEELSESEREDYNNRIRLLKGKKVEKDALNSWLFNKNTVKQALDLLMQKGIKVAGGDKLGKTIIFARNQKHAEFIVEMFDEMYPNLRGKFMTTIHNKVDYADKLIEEFKQGSELPQIAVSVDMLDTGIDVPEVVNLVLFRPVFSFSKFWQMIGRGTRLCENLFGPNQHKTHALLFDMCGNVEYFDAFQEGEDEGSKVISLSEQLFEQRSELIYELHKTQQYPDLMNATISYVTNQLEQMDEHHFTIRPHLSTVIKYRQSENWISLSEGIKAEVISTLAPIVYEDVTEEKKRFDLLMLRLQRSVLGVTSIGKRNSYINKLISIGTQLLTKDKQNIKEIKDHLPLLKKITTTEFYNETNVSELEHVRLVVRELLALLDTEQRTILYTNFTDELQSDEEVDLPKSSDFSAYRKHVCDYIFKHQDHIAIQKLRKNKPITGYDVSSFASMLFNEQIGTQEQFEKLFGGKGAASFGSFVRELIGLEQDAAQEAFANLLSKTNLNPNQIHFINLIIEYLTKNGNLDPGKLMDEPFIHLHQEGVYGMFEEAEVDEIVQVVRYLQNNAKINDVS</sequence>
<dbReference type="Pfam" id="PF04313">
    <property type="entry name" value="HSDR_N"/>
    <property type="match status" value="1"/>
</dbReference>
<dbReference type="EMBL" id="WSEM01000016">
    <property type="protein sequence ID" value="MVQ37270.1"/>
    <property type="molecule type" value="Genomic_DNA"/>
</dbReference>
<dbReference type="Proteomes" id="UP000467637">
    <property type="component" value="Unassembled WGS sequence"/>
</dbReference>
<keyword evidence="4" id="KW-0547">Nucleotide-binding</keyword>